<comment type="catalytic activity">
    <reaction evidence="4">
        <text>L-alanine = D-alanine</text>
        <dbReference type="Rhea" id="RHEA:20249"/>
        <dbReference type="ChEBI" id="CHEBI:57416"/>
        <dbReference type="ChEBI" id="CHEBI:57972"/>
        <dbReference type="EC" id="5.1.1.1"/>
    </reaction>
</comment>
<dbReference type="Pfam" id="PF00842">
    <property type="entry name" value="Ala_racemase_C"/>
    <property type="match status" value="1"/>
</dbReference>
<evidence type="ECO:0000256" key="2">
    <source>
        <dbReference type="ARBA" id="ARBA00022898"/>
    </source>
</evidence>
<dbReference type="PANTHER" id="PTHR30511:SF0">
    <property type="entry name" value="ALANINE RACEMASE, CATABOLIC-RELATED"/>
    <property type="match status" value="1"/>
</dbReference>
<comment type="caution">
    <text evidence="8">The sequence shown here is derived from an EMBL/GenBank/DDBJ whole genome shotgun (WGS) entry which is preliminary data.</text>
</comment>
<dbReference type="SMART" id="SM01005">
    <property type="entry name" value="Ala_racemase_C"/>
    <property type="match status" value="1"/>
</dbReference>
<comment type="function">
    <text evidence="4">Catalyzes the interconversion of L-alanine and D-alanine. May also act on other amino acids.</text>
</comment>
<dbReference type="SUPFAM" id="SSF51419">
    <property type="entry name" value="PLP-binding barrel"/>
    <property type="match status" value="1"/>
</dbReference>
<comment type="pathway">
    <text evidence="4">Amino-acid biosynthesis; D-alanine biosynthesis; D-alanine from L-alanine: step 1/1.</text>
</comment>
<organism evidence="8 9">
    <name type="scientific">Candidatus Terrybacteria bacterium CG10_big_fil_rev_8_21_14_0_10_41_10</name>
    <dbReference type="NCBI Taxonomy" id="1975026"/>
    <lineage>
        <taxon>Bacteria</taxon>
        <taxon>Candidatus Terryibacteriota</taxon>
    </lineage>
</organism>
<sequence>MKDLIWIEVSKKAIADNFKQIKKTAGKNTKIAVAVKANAYGHGLKETSKIIAQAGADWLCVNSIEEAEALRASGIKMPVLIMGFTQKADANRVAKSGAGVFAYNLAAVKVLSAAAVRVRKKIPVFIKIDTGLSRLGLLPEDTMSFIGEVRKLKGVKIEGVATHFAVDDDGSHNGYFKKQLTTFRKIAAEIKDEGLENLIISGSSSATAIIFPEHGFDIIRTGIGVYGYHSSEHVGSCSKKKGINLEPALTLKTKIAQIKEIPKGVCVSYGCDFTARKKMKIAVLPIGYSDGLDRKLGNKGYVLIKGKKAPIIGRVCMNMMIVDVSNIFDVKTEDETVIIGKQGRERVTADDHARWADTINYEIMAKLRESISRYYI</sequence>
<feature type="active site" description="Proton acceptor; specific for L-alanine" evidence="4">
    <location>
        <position position="269"/>
    </location>
</feature>
<evidence type="ECO:0000256" key="6">
    <source>
        <dbReference type="PIRSR" id="PIRSR600821-52"/>
    </source>
</evidence>
<dbReference type="PRINTS" id="PR00992">
    <property type="entry name" value="ALARACEMASE"/>
</dbReference>
<dbReference type="GO" id="GO:0030170">
    <property type="term" value="F:pyridoxal phosphate binding"/>
    <property type="evidence" value="ECO:0007669"/>
    <property type="project" value="UniProtKB-UniRule"/>
</dbReference>
<dbReference type="AlphaFoldDB" id="A0A2M8LBH5"/>
<feature type="binding site" evidence="4 6">
    <location>
        <position position="317"/>
    </location>
    <ligand>
        <name>substrate</name>
    </ligand>
</feature>
<protein>
    <recommendedName>
        <fullName evidence="4">Alanine racemase</fullName>
        <ecNumber evidence="4">5.1.1.1</ecNumber>
    </recommendedName>
</protein>
<dbReference type="NCBIfam" id="TIGR00492">
    <property type="entry name" value="alr"/>
    <property type="match status" value="1"/>
</dbReference>
<dbReference type="InterPro" id="IPR020622">
    <property type="entry name" value="Ala_racemase_pyridoxalP-BS"/>
</dbReference>
<dbReference type="PANTHER" id="PTHR30511">
    <property type="entry name" value="ALANINE RACEMASE"/>
    <property type="match status" value="1"/>
</dbReference>
<dbReference type="SUPFAM" id="SSF50621">
    <property type="entry name" value="Alanine racemase C-terminal domain-like"/>
    <property type="match status" value="1"/>
</dbReference>
<evidence type="ECO:0000313" key="8">
    <source>
        <dbReference type="EMBL" id="PJE73970.1"/>
    </source>
</evidence>
<evidence type="ECO:0000259" key="7">
    <source>
        <dbReference type="SMART" id="SM01005"/>
    </source>
</evidence>
<feature type="modified residue" description="N6-(pyridoxal phosphate)lysine" evidence="4 5">
    <location>
        <position position="36"/>
    </location>
</feature>
<gene>
    <name evidence="8" type="primary">alr</name>
    <name evidence="8" type="ORF">COV02_00230</name>
</gene>
<dbReference type="EC" id="5.1.1.1" evidence="4"/>
<evidence type="ECO:0000256" key="5">
    <source>
        <dbReference type="PIRSR" id="PIRSR600821-50"/>
    </source>
</evidence>
<dbReference type="PROSITE" id="PS00395">
    <property type="entry name" value="ALANINE_RACEMASE"/>
    <property type="match status" value="1"/>
</dbReference>
<comment type="cofactor">
    <cofactor evidence="1 4 5">
        <name>pyridoxal 5'-phosphate</name>
        <dbReference type="ChEBI" id="CHEBI:597326"/>
    </cofactor>
</comment>
<feature type="domain" description="Alanine racemase C-terminal" evidence="7">
    <location>
        <begin position="248"/>
        <end position="376"/>
    </location>
</feature>
<accession>A0A2M8LBH5</accession>
<comment type="similarity">
    <text evidence="4">Belongs to the alanine racemase family.</text>
</comment>
<keyword evidence="3 4" id="KW-0413">Isomerase</keyword>
<dbReference type="EMBL" id="PFER01000004">
    <property type="protein sequence ID" value="PJE73970.1"/>
    <property type="molecule type" value="Genomic_DNA"/>
</dbReference>
<keyword evidence="2 4" id="KW-0663">Pyridoxal phosphate</keyword>
<dbReference type="FunFam" id="3.20.20.10:FF:000002">
    <property type="entry name" value="Alanine racemase"/>
    <property type="match status" value="1"/>
</dbReference>
<dbReference type="Pfam" id="PF01168">
    <property type="entry name" value="Ala_racemase_N"/>
    <property type="match status" value="1"/>
</dbReference>
<dbReference type="Proteomes" id="UP000230959">
    <property type="component" value="Unassembled WGS sequence"/>
</dbReference>
<dbReference type="InterPro" id="IPR009006">
    <property type="entry name" value="Ala_racemase/Decarboxylase_C"/>
</dbReference>
<dbReference type="Gene3D" id="2.40.37.10">
    <property type="entry name" value="Lyase, Ornithine Decarboxylase, Chain A, domain 1"/>
    <property type="match status" value="1"/>
</dbReference>
<dbReference type="InterPro" id="IPR029066">
    <property type="entry name" value="PLP-binding_barrel"/>
</dbReference>
<name>A0A2M8LBH5_9BACT</name>
<dbReference type="InterPro" id="IPR011079">
    <property type="entry name" value="Ala_racemase_C"/>
</dbReference>
<dbReference type="HAMAP" id="MF_01201">
    <property type="entry name" value="Ala_racemase"/>
    <property type="match status" value="1"/>
</dbReference>
<evidence type="ECO:0000256" key="4">
    <source>
        <dbReference type="HAMAP-Rule" id="MF_01201"/>
    </source>
</evidence>
<proteinExistence type="inferred from homology"/>
<evidence type="ECO:0000256" key="1">
    <source>
        <dbReference type="ARBA" id="ARBA00001933"/>
    </source>
</evidence>
<dbReference type="Gene3D" id="3.20.20.10">
    <property type="entry name" value="Alanine racemase"/>
    <property type="match status" value="1"/>
</dbReference>
<feature type="binding site" evidence="4 6">
    <location>
        <position position="134"/>
    </location>
    <ligand>
        <name>substrate</name>
    </ligand>
</feature>
<dbReference type="GO" id="GO:0005829">
    <property type="term" value="C:cytosol"/>
    <property type="evidence" value="ECO:0007669"/>
    <property type="project" value="TreeGrafter"/>
</dbReference>
<evidence type="ECO:0000256" key="3">
    <source>
        <dbReference type="ARBA" id="ARBA00023235"/>
    </source>
</evidence>
<feature type="active site" description="Proton acceptor; specific for D-alanine" evidence="4">
    <location>
        <position position="36"/>
    </location>
</feature>
<dbReference type="GO" id="GO:0030632">
    <property type="term" value="P:D-alanine biosynthetic process"/>
    <property type="evidence" value="ECO:0007669"/>
    <property type="project" value="UniProtKB-UniRule"/>
</dbReference>
<dbReference type="InterPro" id="IPR001608">
    <property type="entry name" value="Ala_racemase_N"/>
</dbReference>
<dbReference type="GO" id="GO:0008784">
    <property type="term" value="F:alanine racemase activity"/>
    <property type="evidence" value="ECO:0007669"/>
    <property type="project" value="UniProtKB-UniRule"/>
</dbReference>
<reference evidence="9" key="1">
    <citation type="submission" date="2017-09" db="EMBL/GenBank/DDBJ databases">
        <title>Depth-based differentiation of microbial function through sediment-hosted aquifers and enrichment of novel symbionts in the deep terrestrial subsurface.</title>
        <authorList>
            <person name="Probst A.J."/>
            <person name="Ladd B."/>
            <person name="Jarett J.K."/>
            <person name="Geller-Mcgrath D.E."/>
            <person name="Sieber C.M.K."/>
            <person name="Emerson J.B."/>
            <person name="Anantharaman K."/>
            <person name="Thomas B.C."/>
            <person name="Malmstrom R."/>
            <person name="Stieglmeier M."/>
            <person name="Klingl A."/>
            <person name="Woyke T."/>
            <person name="Ryan C.M."/>
            <person name="Banfield J.F."/>
        </authorList>
    </citation>
    <scope>NUCLEOTIDE SEQUENCE [LARGE SCALE GENOMIC DNA]</scope>
</reference>
<dbReference type="CDD" id="cd00430">
    <property type="entry name" value="PLPDE_III_AR"/>
    <property type="match status" value="1"/>
</dbReference>
<dbReference type="UniPathway" id="UPA00042">
    <property type="reaction ID" value="UER00497"/>
</dbReference>
<dbReference type="InterPro" id="IPR000821">
    <property type="entry name" value="Ala_racemase"/>
</dbReference>
<evidence type="ECO:0000313" key="9">
    <source>
        <dbReference type="Proteomes" id="UP000230959"/>
    </source>
</evidence>